<feature type="region of interest" description="Disordered" evidence="1">
    <location>
        <begin position="73"/>
        <end position="93"/>
    </location>
</feature>
<feature type="compositionally biased region" description="Polar residues" evidence="1">
    <location>
        <begin position="76"/>
        <end position="90"/>
    </location>
</feature>
<proteinExistence type="predicted"/>
<dbReference type="GO" id="GO:0032259">
    <property type="term" value="P:methylation"/>
    <property type="evidence" value="ECO:0007669"/>
    <property type="project" value="UniProtKB-KW"/>
</dbReference>
<name>A0ABY7V7D4_9GAMM</name>
<dbReference type="RefSeq" id="WP_274049544.1">
    <property type="nucleotide sequence ID" value="NZ_CP059693.1"/>
</dbReference>
<reference evidence="3 4" key="1">
    <citation type="journal article" date="2022" name="Mar. Drugs">
        <title>Bioassay-Guided Fractionation Leads to the Detection of Cholic Acid Generated by the Rare Thalassomonas sp.</title>
        <authorList>
            <person name="Pheiffer F."/>
            <person name="Schneider Y.K."/>
            <person name="Hansen E.H."/>
            <person name="Andersen J.H."/>
            <person name="Isaksson J."/>
            <person name="Busche T."/>
            <person name="R C."/>
            <person name="Kalinowski J."/>
            <person name="Zyl L.V."/>
            <person name="Trindade M."/>
        </authorList>
    </citation>
    <scope>NUCLEOTIDE SEQUENCE [LARGE SCALE GENOMIC DNA]</scope>
    <source>
        <strain evidence="3 4">A5K-61T</strain>
    </source>
</reference>
<protein>
    <submittedName>
        <fullName evidence="3">Methyltransferase domain-containing protein</fullName>
    </submittedName>
</protein>
<dbReference type="GO" id="GO:0008168">
    <property type="term" value="F:methyltransferase activity"/>
    <property type="evidence" value="ECO:0007669"/>
    <property type="project" value="UniProtKB-KW"/>
</dbReference>
<dbReference type="InterPro" id="IPR029063">
    <property type="entry name" value="SAM-dependent_MTases_sf"/>
</dbReference>
<evidence type="ECO:0000256" key="1">
    <source>
        <dbReference type="SAM" id="MobiDB-lite"/>
    </source>
</evidence>
<organism evidence="3 4">
    <name type="scientific">Thalassomonas haliotis</name>
    <dbReference type="NCBI Taxonomy" id="485448"/>
    <lineage>
        <taxon>Bacteria</taxon>
        <taxon>Pseudomonadati</taxon>
        <taxon>Pseudomonadota</taxon>
        <taxon>Gammaproteobacteria</taxon>
        <taxon>Alteromonadales</taxon>
        <taxon>Colwelliaceae</taxon>
        <taxon>Thalassomonas</taxon>
    </lineage>
</organism>
<dbReference type="Pfam" id="PF08241">
    <property type="entry name" value="Methyltransf_11"/>
    <property type="match status" value="1"/>
</dbReference>
<dbReference type="SUPFAM" id="SSF53335">
    <property type="entry name" value="S-adenosyl-L-methionine-dependent methyltransferases"/>
    <property type="match status" value="1"/>
</dbReference>
<keyword evidence="3" id="KW-0489">Methyltransferase</keyword>
<evidence type="ECO:0000259" key="2">
    <source>
        <dbReference type="Pfam" id="PF08241"/>
    </source>
</evidence>
<dbReference type="Proteomes" id="UP001215231">
    <property type="component" value="Chromosome"/>
</dbReference>
<keyword evidence="4" id="KW-1185">Reference proteome</keyword>
<feature type="domain" description="Methyltransferase type 11" evidence="2">
    <location>
        <begin position="95"/>
        <end position="149"/>
    </location>
</feature>
<keyword evidence="3" id="KW-0808">Transferase</keyword>
<dbReference type="EMBL" id="CP059693">
    <property type="protein sequence ID" value="WDE09588.1"/>
    <property type="molecule type" value="Genomic_DNA"/>
</dbReference>
<dbReference type="CDD" id="cd02440">
    <property type="entry name" value="AdoMet_MTases"/>
    <property type="match status" value="1"/>
</dbReference>
<evidence type="ECO:0000313" key="4">
    <source>
        <dbReference type="Proteomes" id="UP001215231"/>
    </source>
</evidence>
<dbReference type="Gene3D" id="3.40.50.150">
    <property type="entry name" value="Vaccinia Virus protein VP39"/>
    <property type="match status" value="1"/>
</dbReference>
<gene>
    <name evidence="3" type="ORF">H3N35_14715</name>
</gene>
<evidence type="ECO:0000313" key="3">
    <source>
        <dbReference type="EMBL" id="WDE09588.1"/>
    </source>
</evidence>
<sequence length="272" mass="30978">MKPALAFRQPHYPKSWQSLPNGELILSAINKQLEPWWPKFFGYYLLKIGALSGAISCDDSPIPQQLTVTQQTSQLARQQENQQAGRQSDQSADEFAGQGDIIADIDDLPLLKQSVDVCVLSHALEFSLDPHHVVREANRVLMPNGYLVITGFNPFSLAGINKLIPYRKNKNPWNERFFSPMRVKDWLHLMGYEIIADHRCLHHSLATNVRQGKLSGYWQSFANNYLTSLGSVYVIIAKKRVLPLTPIKPKWQLRPSFQPVKVSTMNSPKMKR</sequence>
<accession>A0ABY7V7D4</accession>
<dbReference type="InterPro" id="IPR013216">
    <property type="entry name" value="Methyltransf_11"/>
</dbReference>